<dbReference type="EMBL" id="JAIWYP010000006">
    <property type="protein sequence ID" value="KAH3810653.1"/>
    <property type="molecule type" value="Genomic_DNA"/>
</dbReference>
<reference evidence="1" key="2">
    <citation type="submission" date="2020-11" db="EMBL/GenBank/DDBJ databases">
        <authorList>
            <person name="McCartney M.A."/>
            <person name="Auch B."/>
            <person name="Kono T."/>
            <person name="Mallez S."/>
            <person name="Becker A."/>
            <person name="Gohl D.M."/>
            <person name="Silverstein K.A.T."/>
            <person name="Koren S."/>
            <person name="Bechman K.B."/>
            <person name="Herman A."/>
            <person name="Abrahante J.E."/>
            <person name="Garbe J."/>
        </authorList>
    </citation>
    <scope>NUCLEOTIDE SEQUENCE</scope>
    <source>
        <strain evidence="1">Duluth1</strain>
        <tissue evidence="1">Whole animal</tissue>
    </source>
</reference>
<dbReference type="AlphaFoldDB" id="A0A9D4G519"/>
<evidence type="ECO:0000313" key="1">
    <source>
        <dbReference type="EMBL" id="KAH3810653.1"/>
    </source>
</evidence>
<keyword evidence="2" id="KW-1185">Reference proteome</keyword>
<organism evidence="1 2">
    <name type="scientific">Dreissena polymorpha</name>
    <name type="common">Zebra mussel</name>
    <name type="synonym">Mytilus polymorpha</name>
    <dbReference type="NCBI Taxonomy" id="45954"/>
    <lineage>
        <taxon>Eukaryota</taxon>
        <taxon>Metazoa</taxon>
        <taxon>Spiralia</taxon>
        <taxon>Lophotrochozoa</taxon>
        <taxon>Mollusca</taxon>
        <taxon>Bivalvia</taxon>
        <taxon>Autobranchia</taxon>
        <taxon>Heteroconchia</taxon>
        <taxon>Euheterodonta</taxon>
        <taxon>Imparidentia</taxon>
        <taxon>Neoheterodontei</taxon>
        <taxon>Myida</taxon>
        <taxon>Dreissenoidea</taxon>
        <taxon>Dreissenidae</taxon>
        <taxon>Dreissena</taxon>
    </lineage>
</organism>
<accession>A0A9D4G519</accession>
<protein>
    <submittedName>
        <fullName evidence="1">Uncharacterized protein</fullName>
    </submittedName>
</protein>
<gene>
    <name evidence="1" type="ORF">DPMN_139049</name>
</gene>
<reference evidence="1" key="1">
    <citation type="journal article" date="2019" name="bioRxiv">
        <title>The Genome of the Zebra Mussel, Dreissena polymorpha: A Resource for Invasive Species Research.</title>
        <authorList>
            <person name="McCartney M.A."/>
            <person name="Auch B."/>
            <person name="Kono T."/>
            <person name="Mallez S."/>
            <person name="Zhang Y."/>
            <person name="Obille A."/>
            <person name="Becker A."/>
            <person name="Abrahante J.E."/>
            <person name="Garbe J."/>
            <person name="Badalamenti J.P."/>
            <person name="Herman A."/>
            <person name="Mangelson H."/>
            <person name="Liachko I."/>
            <person name="Sullivan S."/>
            <person name="Sone E.D."/>
            <person name="Koren S."/>
            <person name="Silverstein K.A.T."/>
            <person name="Beckman K.B."/>
            <person name="Gohl D.M."/>
        </authorList>
    </citation>
    <scope>NUCLEOTIDE SEQUENCE</scope>
    <source>
        <strain evidence="1">Duluth1</strain>
        <tissue evidence="1">Whole animal</tissue>
    </source>
</reference>
<name>A0A9D4G519_DREPO</name>
<sequence length="67" mass="7450">MTTIDDLDEDFILCNVCNTEYDDEQRAPKLLPMPAHGYATIAQLNAVKGSVVRCFICREGASSIKRT</sequence>
<proteinExistence type="predicted"/>
<comment type="caution">
    <text evidence="1">The sequence shown here is derived from an EMBL/GenBank/DDBJ whole genome shotgun (WGS) entry which is preliminary data.</text>
</comment>
<evidence type="ECO:0000313" key="2">
    <source>
        <dbReference type="Proteomes" id="UP000828390"/>
    </source>
</evidence>
<dbReference type="Proteomes" id="UP000828390">
    <property type="component" value="Unassembled WGS sequence"/>
</dbReference>